<dbReference type="PANTHER" id="PTHR32089">
    <property type="entry name" value="METHYL-ACCEPTING CHEMOTAXIS PROTEIN MCPB"/>
    <property type="match status" value="1"/>
</dbReference>
<organism evidence="12 13">
    <name type="scientific">Anaerosolibacter carboniphilus</name>
    <dbReference type="NCBI Taxonomy" id="1417629"/>
    <lineage>
        <taxon>Bacteria</taxon>
        <taxon>Bacillati</taxon>
        <taxon>Bacillota</taxon>
        <taxon>Clostridia</taxon>
        <taxon>Peptostreptococcales</taxon>
        <taxon>Thermotaleaceae</taxon>
        <taxon>Anaerosolibacter</taxon>
    </lineage>
</organism>
<dbReference type="InterPro" id="IPR004089">
    <property type="entry name" value="MCPsignal_dom"/>
</dbReference>
<feature type="domain" description="HAMP" evidence="11">
    <location>
        <begin position="316"/>
        <end position="368"/>
    </location>
</feature>
<proteinExistence type="inferred from homology"/>
<dbReference type="EMBL" id="JACHEN010000038">
    <property type="protein sequence ID" value="MBB6218401.1"/>
    <property type="molecule type" value="Genomic_DNA"/>
</dbReference>
<keyword evidence="5 9" id="KW-0472">Membrane</keyword>
<keyword evidence="4 9" id="KW-1133">Transmembrane helix</keyword>
<keyword evidence="6 8" id="KW-0807">Transducer</keyword>
<sequence length="673" mass="73732">MLRPGKPSLARKIIVGVIICLMIAIGSTTALSIKIAKENLYKQMELQGKEMVRLVLYQTSMQEKMTDDIEVILDNNLYDAAFSIANMGIYSDDKLEVLSQKTGLTEINIIDENGAIIHSNMKENIGYVYGENHAMQRILKGNEEKIVEDIRKSEVDSRFYKYGGVKLPNGKGAVQIGIVADEIEKMKQSFSIQRLLESIGQDEEVVYALVVDRNLTAVAHSDKERVGMVFDYAGERGAVEKGEEHTGIFYSEERKRNIYEVIFPIYNQDGSITGAINVGLSVASVEAAVKSMIARSIITATVVSIIGLLLVLLLIQRLIKPVKKLVTSADQIALGDLRETIEVTSQDEIGNLARSFSTMIDSVKNMIKKITNTSKNMDTFSEGLVTSAQQNAAVADQIAKATEEVAAGASEQVKKTNKVKENVDIVSSKIKDIVNNIDELKASTEVMVQSANASKKEMLEMDQQMKIIRESSYLSSSTIKNLSSTSQKIGKIVDVINQIANQTNLLALNAAIEAARAGEAGKGFTVVAEEIRNLAEQSVRSAEDITKLIQETQEKSQGAIVTIEDSVIEVDKGQRIVERVGSTFETIGSTINENQQLFSLLETSMTDLNENFKNTTVLINGIESIAEETAASTQEVAASTEEQMASIQEITASIEQLSNMVGELNELVALFKI</sequence>
<keyword evidence="2" id="KW-1003">Cell membrane</keyword>
<comment type="caution">
    <text evidence="12">The sequence shown here is derived from an EMBL/GenBank/DDBJ whole genome shotgun (WGS) entry which is preliminary data.</text>
</comment>
<dbReference type="InterPro" id="IPR003660">
    <property type="entry name" value="HAMP_dom"/>
</dbReference>
<evidence type="ECO:0000256" key="6">
    <source>
        <dbReference type="ARBA" id="ARBA00023224"/>
    </source>
</evidence>
<reference evidence="12 13" key="1">
    <citation type="submission" date="2020-08" db="EMBL/GenBank/DDBJ databases">
        <title>Genomic Encyclopedia of Type Strains, Phase IV (KMG-IV): sequencing the most valuable type-strain genomes for metagenomic binning, comparative biology and taxonomic classification.</title>
        <authorList>
            <person name="Goeker M."/>
        </authorList>
    </citation>
    <scope>NUCLEOTIDE SEQUENCE [LARGE SCALE GENOMIC DNA]</scope>
    <source>
        <strain evidence="12 13">DSM 103526</strain>
    </source>
</reference>
<dbReference type="Proteomes" id="UP000579281">
    <property type="component" value="Unassembled WGS sequence"/>
</dbReference>
<dbReference type="PROSITE" id="PS50111">
    <property type="entry name" value="CHEMOTAXIS_TRANSDUC_2"/>
    <property type="match status" value="1"/>
</dbReference>
<dbReference type="AlphaFoldDB" id="A0A841KY61"/>
<evidence type="ECO:0000313" key="12">
    <source>
        <dbReference type="EMBL" id="MBB6218401.1"/>
    </source>
</evidence>
<protein>
    <submittedName>
        <fullName evidence="12">Methyl-accepting chemotaxis protein</fullName>
    </submittedName>
</protein>
<evidence type="ECO:0000259" key="11">
    <source>
        <dbReference type="PROSITE" id="PS50885"/>
    </source>
</evidence>
<gene>
    <name evidence="12" type="ORF">HNQ80_004565</name>
</gene>
<dbReference type="InterPro" id="IPR029151">
    <property type="entry name" value="Sensor-like_sf"/>
</dbReference>
<dbReference type="SMART" id="SM00283">
    <property type="entry name" value="MA"/>
    <property type="match status" value="1"/>
</dbReference>
<evidence type="ECO:0000259" key="10">
    <source>
        <dbReference type="PROSITE" id="PS50111"/>
    </source>
</evidence>
<evidence type="ECO:0000313" key="13">
    <source>
        <dbReference type="Proteomes" id="UP000579281"/>
    </source>
</evidence>
<evidence type="ECO:0000256" key="7">
    <source>
        <dbReference type="ARBA" id="ARBA00029447"/>
    </source>
</evidence>
<dbReference type="InterPro" id="IPR004090">
    <property type="entry name" value="Chemotax_Me-accpt_rcpt"/>
</dbReference>
<feature type="domain" description="Methyl-accepting transducer" evidence="10">
    <location>
        <begin position="387"/>
        <end position="658"/>
    </location>
</feature>
<evidence type="ECO:0000256" key="2">
    <source>
        <dbReference type="ARBA" id="ARBA00022475"/>
    </source>
</evidence>
<dbReference type="Gene3D" id="3.30.450.20">
    <property type="entry name" value="PAS domain"/>
    <property type="match status" value="1"/>
</dbReference>
<evidence type="ECO:0000256" key="8">
    <source>
        <dbReference type="PROSITE-ProRule" id="PRU00284"/>
    </source>
</evidence>
<dbReference type="GO" id="GO:0004888">
    <property type="term" value="F:transmembrane signaling receptor activity"/>
    <property type="evidence" value="ECO:0007669"/>
    <property type="project" value="InterPro"/>
</dbReference>
<evidence type="ECO:0000256" key="3">
    <source>
        <dbReference type="ARBA" id="ARBA00022692"/>
    </source>
</evidence>
<keyword evidence="13" id="KW-1185">Reference proteome</keyword>
<dbReference type="SUPFAM" id="SSF103190">
    <property type="entry name" value="Sensory domain-like"/>
    <property type="match status" value="1"/>
</dbReference>
<dbReference type="PROSITE" id="PS50885">
    <property type="entry name" value="HAMP"/>
    <property type="match status" value="1"/>
</dbReference>
<comment type="similarity">
    <text evidence="7">Belongs to the methyl-accepting chemotaxis (MCP) protein family.</text>
</comment>
<name>A0A841KY61_9FIRM</name>
<dbReference type="Gene3D" id="6.10.340.10">
    <property type="match status" value="1"/>
</dbReference>
<evidence type="ECO:0000256" key="4">
    <source>
        <dbReference type="ARBA" id="ARBA00022989"/>
    </source>
</evidence>
<comment type="subcellular location">
    <subcellularLocation>
        <location evidence="1">Cell membrane</location>
        <topology evidence="1">Multi-pass membrane protein</topology>
    </subcellularLocation>
</comment>
<dbReference type="CDD" id="cd18773">
    <property type="entry name" value="PDC1_HK_sensor"/>
    <property type="match status" value="1"/>
</dbReference>
<dbReference type="Pfam" id="PF00672">
    <property type="entry name" value="HAMP"/>
    <property type="match status" value="1"/>
</dbReference>
<dbReference type="GO" id="GO:0006935">
    <property type="term" value="P:chemotaxis"/>
    <property type="evidence" value="ECO:0007669"/>
    <property type="project" value="InterPro"/>
</dbReference>
<dbReference type="GO" id="GO:0005886">
    <property type="term" value="C:plasma membrane"/>
    <property type="evidence" value="ECO:0007669"/>
    <property type="project" value="UniProtKB-SubCell"/>
</dbReference>
<dbReference type="InterPro" id="IPR033463">
    <property type="entry name" value="sCache_3"/>
</dbReference>
<dbReference type="GO" id="GO:0007165">
    <property type="term" value="P:signal transduction"/>
    <property type="evidence" value="ECO:0007669"/>
    <property type="project" value="UniProtKB-KW"/>
</dbReference>
<evidence type="ECO:0000256" key="5">
    <source>
        <dbReference type="ARBA" id="ARBA00023136"/>
    </source>
</evidence>
<dbReference type="SMART" id="SM00304">
    <property type="entry name" value="HAMP"/>
    <property type="match status" value="1"/>
</dbReference>
<keyword evidence="3 9" id="KW-0812">Transmembrane</keyword>
<dbReference type="PRINTS" id="PR00260">
    <property type="entry name" value="CHEMTRNSDUCR"/>
</dbReference>
<dbReference type="Pfam" id="PF17203">
    <property type="entry name" value="sCache_3_2"/>
    <property type="match status" value="1"/>
</dbReference>
<dbReference type="CDD" id="cd06225">
    <property type="entry name" value="HAMP"/>
    <property type="match status" value="1"/>
</dbReference>
<evidence type="ECO:0000256" key="1">
    <source>
        <dbReference type="ARBA" id="ARBA00004651"/>
    </source>
</evidence>
<dbReference type="Gene3D" id="1.10.287.950">
    <property type="entry name" value="Methyl-accepting chemotaxis protein"/>
    <property type="match status" value="1"/>
</dbReference>
<evidence type="ECO:0000256" key="9">
    <source>
        <dbReference type="SAM" id="Phobius"/>
    </source>
</evidence>
<dbReference type="CDD" id="cd11386">
    <property type="entry name" value="MCP_signal"/>
    <property type="match status" value="1"/>
</dbReference>
<feature type="transmembrane region" description="Helical" evidence="9">
    <location>
        <begin position="292"/>
        <end position="315"/>
    </location>
</feature>
<dbReference type="SUPFAM" id="SSF58104">
    <property type="entry name" value="Methyl-accepting chemotaxis protein (MCP) signaling domain"/>
    <property type="match status" value="1"/>
</dbReference>
<accession>A0A841KY61</accession>
<dbReference type="Pfam" id="PF00015">
    <property type="entry name" value="MCPsignal"/>
    <property type="match status" value="1"/>
</dbReference>
<dbReference type="RefSeq" id="WP_184312886.1">
    <property type="nucleotide sequence ID" value="NZ_JACHEN010000038.1"/>
</dbReference>
<dbReference type="PANTHER" id="PTHR32089:SF112">
    <property type="entry name" value="LYSOZYME-LIKE PROTEIN-RELATED"/>
    <property type="match status" value="1"/>
</dbReference>